<accession>A0AAE3L2U8</accession>
<feature type="domain" description="HTH cro/C1-type" evidence="1">
    <location>
        <begin position="15"/>
        <end position="46"/>
    </location>
</feature>
<gene>
    <name evidence="2" type="ORF">NSA47_10050</name>
</gene>
<evidence type="ECO:0000259" key="1">
    <source>
        <dbReference type="Pfam" id="PF01381"/>
    </source>
</evidence>
<dbReference type="RefSeq" id="WP_257531551.1">
    <property type="nucleotide sequence ID" value="NZ_JANKAS010000008.1"/>
</dbReference>
<name>A0AAE3L2U8_9FIRM</name>
<dbReference type="Proteomes" id="UP001205748">
    <property type="component" value="Unassembled WGS sequence"/>
</dbReference>
<dbReference type="InterPro" id="IPR010982">
    <property type="entry name" value="Lambda_DNA-bd_dom_sf"/>
</dbReference>
<keyword evidence="3" id="KW-1185">Reference proteome</keyword>
<dbReference type="SUPFAM" id="SSF47413">
    <property type="entry name" value="lambda repressor-like DNA-binding domains"/>
    <property type="match status" value="1"/>
</dbReference>
<organism evidence="2 3">
    <name type="scientific">Irregularibacter muris</name>
    <dbReference type="NCBI Taxonomy" id="1796619"/>
    <lineage>
        <taxon>Bacteria</taxon>
        <taxon>Bacillati</taxon>
        <taxon>Bacillota</taxon>
        <taxon>Clostridia</taxon>
        <taxon>Eubacteriales</taxon>
        <taxon>Eubacteriaceae</taxon>
        <taxon>Irregularibacter</taxon>
    </lineage>
</organism>
<proteinExistence type="predicted"/>
<dbReference type="GO" id="GO:0003677">
    <property type="term" value="F:DNA binding"/>
    <property type="evidence" value="ECO:0007669"/>
    <property type="project" value="InterPro"/>
</dbReference>
<reference evidence="2" key="1">
    <citation type="submission" date="2022-07" db="EMBL/GenBank/DDBJ databases">
        <title>Enhanced cultured diversity of the mouse gut microbiota enables custom-made synthetic communities.</title>
        <authorList>
            <person name="Afrizal A."/>
        </authorList>
    </citation>
    <scope>NUCLEOTIDE SEQUENCE</scope>
    <source>
        <strain evidence="2">DSM 28593</strain>
    </source>
</reference>
<dbReference type="Pfam" id="PF01381">
    <property type="entry name" value="HTH_3"/>
    <property type="match status" value="1"/>
</dbReference>
<evidence type="ECO:0000313" key="3">
    <source>
        <dbReference type="Proteomes" id="UP001205748"/>
    </source>
</evidence>
<dbReference type="EMBL" id="JANKAS010000008">
    <property type="protein sequence ID" value="MCR1899324.1"/>
    <property type="molecule type" value="Genomic_DNA"/>
</dbReference>
<dbReference type="AlphaFoldDB" id="A0AAE3L2U8"/>
<protein>
    <submittedName>
        <fullName evidence="2">Helix-turn-helix transcriptional regulator</fullName>
    </submittedName>
</protein>
<sequence>MRKRKLTPFGLRVKNRLADLNMSQKVLAEKLGTSDVYLSMILYGERSGDMYIENIKLFLNIEDDCFKA</sequence>
<dbReference type="InterPro" id="IPR001387">
    <property type="entry name" value="Cro/C1-type_HTH"/>
</dbReference>
<comment type="caution">
    <text evidence="2">The sequence shown here is derived from an EMBL/GenBank/DDBJ whole genome shotgun (WGS) entry which is preliminary data.</text>
</comment>
<dbReference type="Gene3D" id="1.10.260.40">
    <property type="entry name" value="lambda repressor-like DNA-binding domains"/>
    <property type="match status" value="1"/>
</dbReference>
<evidence type="ECO:0000313" key="2">
    <source>
        <dbReference type="EMBL" id="MCR1899324.1"/>
    </source>
</evidence>
<dbReference type="CDD" id="cd00093">
    <property type="entry name" value="HTH_XRE"/>
    <property type="match status" value="1"/>
</dbReference>